<dbReference type="PROSITE" id="PS50111">
    <property type="entry name" value="CHEMOTAXIS_TRANSDUC_2"/>
    <property type="match status" value="1"/>
</dbReference>
<protein>
    <submittedName>
        <fullName evidence="10">Methyl-accepting chemotaxis protein</fullName>
    </submittedName>
</protein>
<dbReference type="SMART" id="SM00304">
    <property type="entry name" value="HAMP"/>
    <property type="match status" value="1"/>
</dbReference>
<keyword evidence="7" id="KW-0812">Transmembrane</keyword>
<evidence type="ECO:0000256" key="3">
    <source>
        <dbReference type="ARBA" id="ARBA00023136"/>
    </source>
</evidence>
<dbReference type="SUPFAM" id="SSF58104">
    <property type="entry name" value="Methyl-accepting chemotaxis protein (MCP) signaling domain"/>
    <property type="match status" value="1"/>
</dbReference>
<accession>A0ABW3HT36</accession>
<keyword evidence="4 6" id="KW-0807">Transducer</keyword>
<keyword evidence="7" id="KW-1133">Transmembrane helix</keyword>
<evidence type="ECO:0000256" key="1">
    <source>
        <dbReference type="ARBA" id="ARBA00004236"/>
    </source>
</evidence>
<feature type="transmembrane region" description="Helical" evidence="7">
    <location>
        <begin position="322"/>
        <end position="347"/>
    </location>
</feature>
<dbReference type="CDD" id="cd12913">
    <property type="entry name" value="PDC1_MCP_like"/>
    <property type="match status" value="1"/>
</dbReference>
<dbReference type="Gene3D" id="3.30.450.20">
    <property type="entry name" value="PAS domain"/>
    <property type="match status" value="2"/>
</dbReference>
<name>A0ABW3HT36_9BACL</name>
<evidence type="ECO:0000313" key="10">
    <source>
        <dbReference type="EMBL" id="MFD0960723.1"/>
    </source>
</evidence>
<dbReference type="PROSITE" id="PS50885">
    <property type="entry name" value="HAMP"/>
    <property type="match status" value="1"/>
</dbReference>
<keyword evidence="2" id="KW-1003">Cell membrane</keyword>
<evidence type="ECO:0000256" key="6">
    <source>
        <dbReference type="PROSITE-ProRule" id="PRU00284"/>
    </source>
</evidence>
<sequence length="702" mass="76044">MKRLRKLSLLVKVVALLALVLVFAFGGLIAFNLNQLKNISQEKGELEAKYAGNAFSIEFEKQITSVHATLESLSDTLMEARDNDSLSRKETVALLQRMLEQRPGLLGFYTVWEPNAFDGKDDANIGLTSYDDHTGRFLPYVVRNGNDILIEAIKDYDKPGKGDYYLIPKQTKQMTYMDPYVWEIGGQSVLMMSVVMPILDEQGTFLGIVGADIAMDDMQAIAGQFTPLGGYVSLVTESGIYVANPNDPESIAGHFGDNQQKEELWQNVIQEKTLSGYTLNSKGINVLRSFEPIKLPGSEAVWYAVTAVEKEVIFATYNENRIISLAMAIAAMLFIGILLTFILRYMVLRHINTLIGKLELMAQGDLTQRLEVRSGDEFGRMAQYFNVMTEKLRDMFRMAADLAMSVGAASQQLTASAEQTSQASESIAQSTQEIAAGAETQHKHAHDTSMAMAEMSLGVQRIADSSMGVSKSAGSAADHTEEGSRLIQRAVQQMGLVQSAVSETEGAFGRLSERSDQIGGIIDLITGISTQTNLLALNAAIEAARVGEQGRGFAVVAGEVRKLASQTQQAAEQVGQLIEAVRHDTASAASAMARGTDEVEAGVKLVDQSGNMFQSILSEMETVNSQVQEVSASVQQMSASAEQITATVEQLSGIAQEAAGSAHGVAAASEEQLASMEEISSSAEALSKMVQELLDKMSQFKL</sequence>
<keyword evidence="11" id="KW-1185">Reference proteome</keyword>
<dbReference type="InterPro" id="IPR003660">
    <property type="entry name" value="HAMP_dom"/>
</dbReference>
<dbReference type="CDD" id="cd11386">
    <property type="entry name" value="MCP_signal"/>
    <property type="match status" value="1"/>
</dbReference>
<dbReference type="PANTHER" id="PTHR32089:SF112">
    <property type="entry name" value="LYSOZYME-LIKE PROTEIN-RELATED"/>
    <property type="match status" value="1"/>
</dbReference>
<reference evidence="11" key="1">
    <citation type="journal article" date="2019" name="Int. J. Syst. Evol. Microbiol.">
        <title>The Global Catalogue of Microorganisms (GCM) 10K type strain sequencing project: providing services to taxonomists for standard genome sequencing and annotation.</title>
        <authorList>
            <consortium name="The Broad Institute Genomics Platform"/>
            <consortium name="The Broad Institute Genome Sequencing Center for Infectious Disease"/>
            <person name="Wu L."/>
            <person name="Ma J."/>
        </authorList>
    </citation>
    <scope>NUCLEOTIDE SEQUENCE [LARGE SCALE GENOMIC DNA]</scope>
    <source>
        <strain evidence="11">CCUG 59129</strain>
    </source>
</reference>
<evidence type="ECO:0000256" key="7">
    <source>
        <dbReference type="SAM" id="Phobius"/>
    </source>
</evidence>
<dbReference type="Pfam" id="PF22673">
    <property type="entry name" value="MCP-like_PDC_1"/>
    <property type="match status" value="1"/>
</dbReference>
<feature type="domain" description="HAMP" evidence="9">
    <location>
        <begin position="345"/>
        <end position="397"/>
    </location>
</feature>
<dbReference type="Gene3D" id="6.10.340.10">
    <property type="match status" value="1"/>
</dbReference>
<dbReference type="Pfam" id="PF00672">
    <property type="entry name" value="HAMP"/>
    <property type="match status" value="1"/>
</dbReference>
<dbReference type="InterPro" id="IPR004089">
    <property type="entry name" value="MCPsignal_dom"/>
</dbReference>
<organism evidence="10 11">
    <name type="scientific">Paenibacillus chungangensis</name>
    <dbReference type="NCBI Taxonomy" id="696535"/>
    <lineage>
        <taxon>Bacteria</taxon>
        <taxon>Bacillati</taxon>
        <taxon>Bacillota</taxon>
        <taxon>Bacilli</taxon>
        <taxon>Bacillales</taxon>
        <taxon>Paenibacillaceae</taxon>
        <taxon>Paenibacillus</taxon>
    </lineage>
</organism>
<dbReference type="PANTHER" id="PTHR32089">
    <property type="entry name" value="METHYL-ACCEPTING CHEMOTAXIS PROTEIN MCPB"/>
    <property type="match status" value="1"/>
</dbReference>
<gene>
    <name evidence="10" type="ORF">ACFQ2I_15140</name>
</gene>
<dbReference type="SMART" id="SM00283">
    <property type="entry name" value="MA"/>
    <property type="match status" value="1"/>
</dbReference>
<evidence type="ECO:0000259" key="8">
    <source>
        <dbReference type="PROSITE" id="PS50111"/>
    </source>
</evidence>
<evidence type="ECO:0000259" key="9">
    <source>
        <dbReference type="PROSITE" id="PS50885"/>
    </source>
</evidence>
<dbReference type="CDD" id="cd06225">
    <property type="entry name" value="HAMP"/>
    <property type="match status" value="1"/>
</dbReference>
<dbReference type="Pfam" id="PF00015">
    <property type="entry name" value="MCPsignal"/>
    <property type="match status" value="1"/>
</dbReference>
<comment type="similarity">
    <text evidence="5">Belongs to the methyl-accepting chemotaxis (MCP) protein family.</text>
</comment>
<dbReference type="Gene3D" id="1.10.287.950">
    <property type="entry name" value="Methyl-accepting chemotaxis protein"/>
    <property type="match status" value="1"/>
</dbReference>
<evidence type="ECO:0000256" key="4">
    <source>
        <dbReference type="ARBA" id="ARBA00023224"/>
    </source>
</evidence>
<dbReference type="RefSeq" id="WP_377565404.1">
    <property type="nucleotide sequence ID" value="NZ_JBHTJZ010000024.1"/>
</dbReference>
<evidence type="ECO:0000313" key="11">
    <source>
        <dbReference type="Proteomes" id="UP001596989"/>
    </source>
</evidence>
<comment type="subcellular location">
    <subcellularLocation>
        <location evidence="1">Cell membrane</location>
    </subcellularLocation>
</comment>
<dbReference type="EMBL" id="JBHTJZ010000024">
    <property type="protein sequence ID" value="MFD0960723.1"/>
    <property type="molecule type" value="Genomic_DNA"/>
</dbReference>
<dbReference type="Proteomes" id="UP001596989">
    <property type="component" value="Unassembled WGS sequence"/>
</dbReference>
<evidence type="ECO:0000256" key="5">
    <source>
        <dbReference type="ARBA" id="ARBA00029447"/>
    </source>
</evidence>
<proteinExistence type="inferred from homology"/>
<evidence type="ECO:0000256" key="2">
    <source>
        <dbReference type="ARBA" id="ARBA00022475"/>
    </source>
</evidence>
<comment type="caution">
    <text evidence="10">The sequence shown here is derived from an EMBL/GenBank/DDBJ whole genome shotgun (WGS) entry which is preliminary data.</text>
</comment>
<keyword evidence="3 7" id="KW-0472">Membrane</keyword>
<feature type="domain" description="Methyl-accepting transducer" evidence="8">
    <location>
        <begin position="416"/>
        <end position="652"/>
    </location>
</feature>